<organism evidence="1 2">
    <name type="scientific">Cajanus cajan</name>
    <name type="common">Pigeon pea</name>
    <name type="synonym">Cajanus indicus</name>
    <dbReference type="NCBI Taxonomy" id="3821"/>
    <lineage>
        <taxon>Eukaryota</taxon>
        <taxon>Viridiplantae</taxon>
        <taxon>Streptophyta</taxon>
        <taxon>Embryophyta</taxon>
        <taxon>Tracheophyta</taxon>
        <taxon>Spermatophyta</taxon>
        <taxon>Magnoliopsida</taxon>
        <taxon>eudicotyledons</taxon>
        <taxon>Gunneridae</taxon>
        <taxon>Pentapetalae</taxon>
        <taxon>rosids</taxon>
        <taxon>fabids</taxon>
        <taxon>Fabales</taxon>
        <taxon>Fabaceae</taxon>
        <taxon>Papilionoideae</taxon>
        <taxon>50 kb inversion clade</taxon>
        <taxon>NPAAA clade</taxon>
        <taxon>indigoferoid/millettioid clade</taxon>
        <taxon>Phaseoleae</taxon>
        <taxon>Cajanus</taxon>
    </lineage>
</organism>
<accession>A0A151QN02</accession>
<dbReference type="SUPFAM" id="SSF56219">
    <property type="entry name" value="DNase I-like"/>
    <property type="match status" value="1"/>
</dbReference>
<proteinExistence type="predicted"/>
<name>A0A151QN02_CAJCA</name>
<dbReference type="InterPro" id="IPR036691">
    <property type="entry name" value="Endo/exonu/phosph_ase_sf"/>
</dbReference>
<dbReference type="PANTHER" id="PTHR33710:SF62">
    <property type="entry name" value="DUF4283 DOMAIN PROTEIN"/>
    <property type="match status" value="1"/>
</dbReference>
<protein>
    <submittedName>
        <fullName evidence="1">Uncharacterized protein</fullName>
    </submittedName>
</protein>
<dbReference type="EMBL" id="KQ485759">
    <property type="protein sequence ID" value="KYP31678.1"/>
    <property type="molecule type" value="Genomic_DNA"/>
</dbReference>
<dbReference type="PANTHER" id="PTHR33710">
    <property type="entry name" value="BNAC02G09200D PROTEIN"/>
    <property type="match status" value="1"/>
</dbReference>
<dbReference type="AlphaFoldDB" id="A0A151QN02"/>
<evidence type="ECO:0000313" key="2">
    <source>
        <dbReference type="Proteomes" id="UP000075243"/>
    </source>
</evidence>
<gene>
    <name evidence="1" type="ORF">KK1_047869</name>
</gene>
<sequence length="122" mass="14104">MMEACHLVDMGSSGYKYTWYRGHTHTRTAKKLDRALCDDSSHLLFLEAYVENLHCAYSDHSPLLLRCGSLLEPKGYRPFRFQVVWTTHKHYSNVVSIAWSKGSPRVAESLKNVMDDSIYFTK</sequence>
<keyword evidence="2" id="KW-1185">Reference proteome</keyword>
<dbReference type="Proteomes" id="UP000075243">
    <property type="component" value="Unassembled WGS sequence"/>
</dbReference>
<reference evidence="1" key="1">
    <citation type="journal article" date="2012" name="Nat. Biotechnol.">
        <title>Draft genome sequence of pigeonpea (Cajanus cajan), an orphan legume crop of resource-poor farmers.</title>
        <authorList>
            <person name="Varshney R.K."/>
            <person name="Chen W."/>
            <person name="Li Y."/>
            <person name="Bharti A.K."/>
            <person name="Saxena R.K."/>
            <person name="Schlueter J.A."/>
            <person name="Donoghue M.T."/>
            <person name="Azam S."/>
            <person name="Fan G."/>
            <person name="Whaley A.M."/>
            <person name="Farmer A.D."/>
            <person name="Sheridan J."/>
            <person name="Iwata A."/>
            <person name="Tuteja R."/>
            <person name="Penmetsa R.V."/>
            <person name="Wu W."/>
            <person name="Upadhyaya H.D."/>
            <person name="Yang S.P."/>
            <person name="Shah T."/>
            <person name="Saxena K.B."/>
            <person name="Michael T."/>
            <person name="McCombie W.R."/>
            <person name="Yang B."/>
            <person name="Zhang G."/>
            <person name="Yang H."/>
            <person name="Wang J."/>
            <person name="Spillane C."/>
            <person name="Cook D.R."/>
            <person name="May G.D."/>
            <person name="Xu X."/>
            <person name="Jackson S.A."/>
        </authorList>
    </citation>
    <scope>NUCLEOTIDE SEQUENCE [LARGE SCALE GENOMIC DNA]</scope>
</reference>
<evidence type="ECO:0000313" key="1">
    <source>
        <dbReference type="EMBL" id="KYP31678.1"/>
    </source>
</evidence>
<dbReference type="Gene3D" id="3.60.10.10">
    <property type="entry name" value="Endonuclease/exonuclease/phosphatase"/>
    <property type="match status" value="1"/>
</dbReference>
<dbReference type="Gramene" id="C.cajan_45806.t">
    <property type="protein sequence ID" value="C.cajan_45806.t.cds1"/>
    <property type="gene ID" value="C.cajan_45806"/>
</dbReference>